<dbReference type="NCBIfam" id="TIGR02074">
    <property type="entry name" value="PBP_1a_fam"/>
    <property type="match status" value="1"/>
</dbReference>
<keyword evidence="10" id="KW-0133">Cell shape</keyword>
<proteinExistence type="inferred from homology"/>
<keyword evidence="7" id="KW-0328">Glycosyltransferase</keyword>
<keyword evidence="13" id="KW-0511">Multifunctional enzyme</keyword>
<evidence type="ECO:0000256" key="15">
    <source>
        <dbReference type="ARBA" id="ARBA00034000"/>
    </source>
</evidence>
<organism evidence="20 21">
    <name type="scientific">Candidatus Spechtbacteria bacterium RIFCSPHIGHO2_01_FULL_43_30</name>
    <dbReference type="NCBI Taxonomy" id="1802158"/>
    <lineage>
        <taxon>Bacteria</taxon>
        <taxon>Candidatus Spechtiibacteriota</taxon>
    </lineage>
</organism>
<evidence type="ECO:0000259" key="19">
    <source>
        <dbReference type="Pfam" id="PF00912"/>
    </source>
</evidence>
<dbReference type="InterPro" id="IPR050396">
    <property type="entry name" value="Glycosyltr_51/Transpeptidase"/>
</dbReference>
<evidence type="ECO:0000256" key="13">
    <source>
        <dbReference type="ARBA" id="ARBA00023268"/>
    </source>
</evidence>
<evidence type="ECO:0000256" key="4">
    <source>
        <dbReference type="ARBA" id="ARBA00022475"/>
    </source>
</evidence>
<dbReference type="STRING" id="1802158.A2827_02655"/>
<feature type="domain" description="Penicillin-binding protein transpeptidase" evidence="18">
    <location>
        <begin position="329"/>
        <end position="606"/>
    </location>
</feature>
<evidence type="ECO:0000256" key="16">
    <source>
        <dbReference type="ARBA" id="ARBA00049902"/>
    </source>
</evidence>
<evidence type="ECO:0000256" key="9">
    <source>
        <dbReference type="ARBA" id="ARBA00022801"/>
    </source>
</evidence>
<keyword evidence="12 17" id="KW-0472">Membrane</keyword>
<evidence type="ECO:0000256" key="3">
    <source>
        <dbReference type="ARBA" id="ARBA00007739"/>
    </source>
</evidence>
<keyword evidence="4" id="KW-1003">Cell membrane</keyword>
<evidence type="ECO:0000313" key="20">
    <source>
        <dbReference type="EMBL" id="OGZ58102.1"/>
    </source>
</evidence>
<evidence type="ECO:0000256" key="1">
    <source>
        <dbReference type="ARBA" id="ARBA00004236"/>
    </source>
</evidence>
<feature type="domain" description="Glycosyl transferase family 51" evidence="19">
    <location>
        <begin position="67"/>
        <end position="239"/>
    </location>
</feature>
<sequence length="837" mass="93811">MQRKKSKFKLIKTLLKLSVILSIFATLTVTGVFMYYAKDLPSPESINNLNIAESTKIYDRTGKVLLYDIHGEQKRTIVPFDDIPKYAKQATIVAEDNSFYEHFGIDARGIARAMLKNLRVAGVSQGGSTITQQLIKHVYLSPERTIPRKVKEIILAIEMEFKYSKDEILDFYLNIVPYGSNVYGIEAASQMFFNKPAKDLTLAESAILASLLKGTTYYSPFGNNPDKLKERQEYILNRMYSLGYIEQDELDTALLENIKYQSNTTGINAPHFVMYVREYLANKYGEDTLKVSGFNVITTLDWELQQEAERIIKESAERNEKSYDAENAALVAIDPTTGHILAMVGSRNYFDQEIDGNVNVAIRPRQPGSSFKPFAYAKAFEKGYTPDTVVYDVETNFGVFGAKEYTPHNYTEKFVGPITLKEALAQSINVPAVKILYLVGVKDTINLAKSMGITTLKNPDTYGLALVLGGGEVTLLDETSAYGVFSQDGVRNPPIVVLSVTSHGKTIEEFKTMPIQVIQPQIARLITAILSNNDLRAPLFGTNSYLNLANIPAAVKTGTTQEFRDAWTIGYTKDIVVGVWAGNNDNSPTKAGGGSRTASPIWSEFMKTTYKVKQWRPKNFDPPNPIITGKPILNGLAGGSQIVNTDAISGKLATEYTPPELIKQKVYYTEPHSILFFVDKDDPQGENPSNPAKDPQFSLWEEAINKWVETVKNDPEQNLKYEFLDPPQEFDDVHTPQNMPFISLFSPSRNQNVSKGETLNVIFDLKNNYPIQKIEILFNSELLKTLSSLSIQNRMYSTDIQIPFNVNIKDVNSLKIRVIDTVLNKKEVDVPIFVNSI</sequence>
<dbReference type="GO" id="GO:0006508">
    <property type="term" value="P:proteolysis"/>
    <property type="evidence" value="ECO:0007669"/>
    <property type="project" value="UniProtKB-KW"/>
</dbReference>
<keyword evidence="11" id="KW-0573">Peptidoglycan synthesis</keyword>
<dbReference type="InterPro" id="IPR012338">
    <property type="entry name" value="Beta-lactam/transpept-like"/>
</dbReference>
<keyword evidence="17" id="KW-1133">Transmembrane helix</keyword>
<dbReference type="GO" id="GO:0009252">
    <property type="term" value="P:peptidoglycan biosynthetic process"/>
    <property type="evidence" value="ECO:0007669"/>
    <property type="project" value="UniProtKB-KW"/>
</dbReference>
<keyword evidence="17" id="KW-0812">Transmembrane</keyword>
<dbReference type="SUPFAM" id="SSF53955">
    <property type="entry name" value="Lysozyme-like"/>
    <property type="match status" value="1"/>
</dbReference>
<dbReference type="Proteomes" id="UP000177932">
    <property type="component" value="Unassembled WGS sequence"/>
</dbReference>
<evidence type="ECO:0000256" key="6">
    <source>
        <dbReference type="ARBA" id="ARBA00022670"/>
    </source>
</evidence>
<dbReference type="GO" id="GO:0008658">
    <property type="term" value="F:penicillin binding"/>
    <property type="evidence" value="ECO:0007669"/>
    <property type="project" value="InterPro"/>
</dbReference>
<dbReference type="PANTHER" id="PTHR32282">
    <property type="entry name" value="BINDING PROTEIN TRANSPEPTIDASE, PUTATIVE-RELATED"/>
    <property type="match status" value="1"/>
</dbReference>
<evidence type="ECO:0000259" key="18">
    <source>
        <dbReference type="Pfam" id="PF00905"/>
    </source>
</evidence>
<evidence type="ECO:0000256" key="8">
    <source>
        <dbReference type="ARBA" id="ARBA00022679"/>
    </source>
</evidence>
<feature type="transmembrane region" description="Helical" evidence="17">
    <location>
        <begin position="14"/>
        <end position="37"/>
    </location>
</feature>
<dbReference type="Gene3D" id="3.40.710.10">
    <property type="entry name" value="DD-peptidase/beta-lactamase superfamily"/>
    <property type="match status" value="1"/>
</dbReference>
<keyword evidence="14" id="KW-0961">Cell wall biogenesis/degradation</keyword>
<dbReference type="Pfam" id="PF00912">
    <property type="entry name" value="Transgly"/>
    <property type="match status" value="1"/>
</dbReference>
<dbReference type="AlphaFoldDB" id="A0A1G2H6K8"/>
<keyword evidence="5" id="KW-0121">Carboxypeptidase</keyword>
<name>A0A1G2H6K8_9BACT</name>
<comment type="similarity">
    <text evidence="3">In the N-terminal section; belongs to the glycosyltransferase 51 family.</text>
</comment>
<evidence type="ECO:0000256" key="11">
    <source>
        <dbReference type="ARBA" id="ARBA00022984"/>
    </source>
</evidence>
<gene>
    <name evidence="20" type="ORF">A2827_02655</name>
</gene>
<protein>
    <submittedName>
        <fullName evidence="20">Uncharacterized protein</fullName>
    </submittedName>
</protein>
<evidence type="ECO:0000256" key="17">
    <source>
        <dbReference type="SAM" id="Phobius"/>
    </source>
</evidence>
<evidence type="ECO:0000256" key="10">
    <source>
        <dbReference type="ARBA" id="ARBA00022960"/>
    </source>
</evidence>
<dbReference type="InterPro" id="IPR023346">
    <property type="entry name" value="Lysozyme-like_dom_sf"/>
</dbReference>
<dbReference type="GO" id="GO:0005886">
    <property type="term" value="C:plasma membrane"/>
    <property type="evidence" value="ECO:0007669"/>
    <property type="project" value="UniProtKB-SubCell"/>
</dbReference>
<evidence type="ECO:0000256" key="2">
    <source>
        <dbReference type="ARBA" id="ARBA00007090"/>
    </source>
</evidence>
<reference evidence="20 21" key="1">
    <citation type="journal article" date="2016" name="Nat. Commun.">
        <title>Thousands of microbial genomes shed light on interconnected biogeochemical processes in an aquifer system.</title>
        <authorList>
            <person name="Anantharaman K."/>
            <person name="Brown C.T."/>
            <person name="Hug L.A."/>
            <person name="Sharon I."/>
            <person name="Castelle C.J."/>
            <person name="Probst A.J."/>
            <person name="Thomas B.C."/>
            <person name="Singh A."/>
            <person name="Wilkins M.J."/>
            <person name="Karaoz U."/>
            <person name="Brodie E.L."/>
            <person name="Williams K.H."/>
            <person name="Hubbard S.S."/>
            <person name="Banfield J.F."/>
        </authorList>
    </citation>
    <scope>NUCLEOTIDE SEQUENCE [LARGE SCALE GENOMIC DNA]</scope>
</reference>
<dbReference type="SUPFAM" id="SSF56601">
    <property type="entry name" value="beta-lactamase/transpeptidase-like"/>
    <property type="match status" value="1"/>
</dbReference>
<dbReference type="GO" id="GO:0008360">
    <property type="term" value="P:regulation of cell shape"/>
    <property type="evidence" value="ECO:0007669"/>
    <property type="project" value="UniProtKB-KW"/>
</dbReference>
<dbReference type="InterPro" id="IPR036950">
    <property type="entry name" value="PBP_transglycosylase"/>
</dbReference>
<dbReference type="InterPro" id="IPR001460">
    <property type="entry name" value="PCN-bd_Tpept"/>
</dbReference>
<comment type="subcellular location">
    <subcellularLocation>
        <location evidence="1">Cell membrane</location>
    </subcellularLocation>
</comment>
<comment type="similarity">
    <text evidence="2">In the C-terminal section; belongs to the transpeptidase family.</text>
</comment>
<dbReference type="GO" id="GO:0030288">
    <property type="term" value="C:outer membrane-bounded periplasmic space"/>
    <property type="evidence" value="ECO:0007669"/>
    <property type="project" value="TreeGrafter"/>
</dbReference>
<keyword evidence="6" id="KW-0645">Protease</keyword>
<dbReference type="EMBL" id="MHOD01000014">
    <property type="protein sequence ID" value="OGZ58102.1"/>
    <property type="molecule type" value="Genomic_DNA"/>
</dbReference>
<evidence type="ECO:0000256" key="12">
    <source>
        <dbReference type="ARBA" id="ARBA00023136"/>
    </source>
</evidence>
<dbReference type="GO" id="GO:0071555">
    <property type="term" value="P:cell wall organization"/>
    <property type="evidence" value="ECO:0007669"/>
    <property type="project" value="UniProtKB-KW"/>
</dbReference>
<dbReference type="Pfam" id="PF00905">
    <property type="entry name" value="Transpeptidase"/>
    <property type="match status" value="1"/>
</dbReference>
<dbReference type="Gene3D" id="1.10.3810.10">
    <property type="entry name" value="Biosynthetic peptidoglycan transglycosylase-like"/>
    <property type="match status" value="1"/>
</dbReference>
<dbReference type="FunFam" id="1.10.3810.10:FF:000001">
    <property type="entry name" value="Penicillin-binding protein 1A"/>
    <property type="match status" value="1"/>
</dbReference>
<evidence type="ECO:0000256" key="14">
    <source>
        <dbReference type="ARBA" id="ARBA00023316"/>
    </source>
</evidence>
<keyword evidence="8" id="KW-0808">Transferase</keyword>
<dbReference type="PANTHER" id="PTHR32282:SF11">
    <property type="entry name" value="PENICILLIN-BINDING PROTEIN 1B"/>
    <property type="match status" value="1"/>
</dbReference>
<dbReference type="GO" id="GO:0009002">
    <property type="term" value="F:serine-type D-Ala-D-Ala carboxypeptidase activity"/>
    <property type="evidence" value="ECO:0007669"/>
    <property type="project" value="UniProtKB-EC"/>
</dbReference>
<dbReference type="GO" id="GO:0008955">
    <property type="term" value="F:peptidoglycan glycosyltransferase activity"/>
    <property type="evidence" value="ECO:0007669"/>
    <property type="project" value="UniProtKB-EC"/>
</dbReference>
<comment type="catalytic activity">
    <reaction evidence="16">
        <text>[GlcNAc-(1-&gt;4)-Mur2Ac(oyl-L-Ala-gamma-D-Glu-L-Lys-D-Ala-D-Ala)](n)-di-trans,octa-cis-undecaprenyl diphosphate + beta-D-GlcNAc-(1-&gt;4)-Mur2Ac(oyl-L-Ala-gamma-D-Glu-L-Lys-D-Ala-D-Ala)-di-trans,octa-cis-undecaprenyl diphosphate = [GlcNAc-(1-&gt;4)-Mur2Ac(oyl-L-Ala-gamma-D-Glu-L-Lys-D-Ala-D-Ala)](n+1)-di-trans,octa-cis-undecaprenyl diphosphate + di-trans,octa-cis-undecaprenyl diphosphate + H(+)</text>
        <dbReference type="Rhea" id="RHEA:23708"/>
        <dbReference type="Rhea" id="RHEA-COMP:9602"/>
        <dbReference type="Rhea" id="RHEA-COMP:9603"/>
        <dbReference type="ChEBI" id="CHEBI:15378"/>
        <dbReference type="ChEBI" id="CHEBI:58405"/>
        <dbReference type="ChEBI" id="CHEBI:60033"/>
        <dbReference type="ChEBI" id="CHEBI:78435"/>
        <dbReference type="EC" id="2.4.99.28"/>
    </reaction>
</comment>
<comment type="caution">
    <text evidence="20">The sequence shown here is derived from an EMBL/GenBank/DDBJ whole genome shotgun (WGS) entry which is preliminary data.</text>
</comment>
<evidence type="ECO:0000313" key="21">
    <source>
        <dbReference type="Proteomes" id="UP000177932"/>
    </source>
</evidence>
<keyword evidence="9" id="KW-0378">Hydrolase</keyword>
<evidence type="ECO:0000256" key="5">
    <source>
        <dbReference type="ARBA" id="ARBA00022645"/>
    </source>
</evidence>
<dbReference type="InterPro" id="IPR001264">
    <property type="entry name" value="Glyco_trans_51"/>
</dbReference>
<accession>A0A1G2H6K8</accession>
<evidence type="ECO:0000256" key="7">
    <source>
        <dbReference type="ARBA" id="ARBA00022676"/>
    </source>
</evidence>
<comment type="catalytic activity">
    <reaction evidence="15">
        <text>Preferential cleavage: (Ac)2-L-Lys-D-Ala-|-D-Ala. Also transpeptidation of peptidyl-alanyl moieties that are N-acyl substituents of D-alanine.</text>
        <dbReference type="EC" id="3.4.16.4"/>
    </reaction>
</comment>